<feature type="signal peptide" evidence="3">
    <location>
        <begin position="1"/>
        <end position="24"/>
    </location>
</feature>
<dbReference type="InterPro" id="IPR010258">
    <property type="entry name" value="Conjugal_tfr_TrbG/VirB9/CagX"/>
</dbReference>
<protein>
    <submittedName>
        <fullName evidence="4">Type VI secretion protein</fullName>
    </submittedName>
</protein>
<evidence type="ECO:0000256" key="3">
    <source>
        <dbReference type="SAM" id="SignalP"/>
    </source>
</evidence>
<dbReference type="Pfam" id="PF03524">
    <property type="entry name" value="CagX"/>
    <property type="match status" value="1"/>
</dbReference>
<name>A0AA45BBD5_BURVI</name>
<keyword evidence="2 3" id="KW-0732">Signal</keyword>
<proteinExistence type="inferred from homology"/>
<organism evidence="4 5">
    <name type="scientific">Burkholderia vietnamiensis</name>
    <dbReference type="NCBI Taxonomy" id="60552"/>
    <lineage>
        <taxon>Bacteria</taxon>
        <taxon>Pseudomonadati</taxon>
        <taxon>Pseudomonadota</taxon>
        <taxon>Betaproteobacteria</taxon>
        <taxon>Burkholderiales</taxon>
        <taxon>Burkholderiaceae</taxon>
        <taxon>Burkholderia</taxon>
        <taxon>Burkholderia cepacia complex</taxon>
    </lineage>
</organism>
<reference evidence="4 5" key="1">
    <citation type="submission" date="2018-03" db="EMBL/GenBank/DDBJ databases">
        <authorList>
            <person name="Nguyen K."/>
            <person name="Fouts D."/>
            <person name="Sutton G."/>
        </authorList>
    </citation>
    <scope>NUCLEOTIDE SEQUENCE [LARGE SCALE GENOMIC DNA]</scope>
    <source>
        <strain evidence="4 5">AU3578</strain>
    </source>
</reference>
<dbReference type="AlphaFoldDB" id="A0AA45BBD5"/>
<sequence length="257" mass="28103">MKISSYCNAVVTTVLMVTSASVFAASFPRSLATDPRIKQLQFDPNQVVEVVGVYGNVTTIQFAPGERILNKAIGDSIAWQTRKFRNQIAIKPVEADARTNMTVTTDRNVYYFNLSSTKDASKATYAVRFVYPKAEDDDDGDPDGAAPSGFQQPRFVNSDCLVSGREDAFGLQRVADDGQFTYFLFAADKSKPAIYVVEEDGTEVLPEIRREGPYLVVPQMANRFTIRDGATVLCVIRRAALVRKSRASGASASGSAL</sequence>
<comment type="caution">
    <text evidence="4">The sequence shown here is derived from an EMBL/GenBank/DDBJ whole genome shotgun (WGS) entry which is preliminary data.</text>
</comment>
<evidence type="ECO:0000313" key="4">
    <source>
        <dbReference type="EMBL" id="PRH40425.1"/>
    </source>
</evidence>
<accession>A0AA45BBD5</accession>
<gene>
    <name evidence="4" type="ORF">C6T65_21070</name>
</gene>
<evidence type="ECO:0000313" key="5">
    <source>
        <dbReference type="Proteomes" id="UP000237632"/>
    </source>
</evidence>
<evidence type="ECO:0000256" key="2">
    <source>
        <dbReference type="ARBA" id="ARBA00022729"/>
    </source>
</evidence>
<dbReference type="RefSeq" id="WP_105856847.1">
    <property type="nucleotide sequence ID" value="NZ_PVHK01000156.1"/>
</dbReference>
<dbReference type="CDD" id="cd06911">
    <property type="entry name" value="VirB9_CagX_TrbG"/>
    <property type="match status" value="1"/>
</dbReference>
<dbReference type="Proteomes" id="UP000237632">
    <property type="component" value="Unassembled WGS sequence"/>
</dbReference>
<comment type="similarity">
    <text evidence="1">Belongs to the TrbG/VirB9 family.</text>
</comment>
<dbReference type="InterPro" id="IPR038161">
    <property type="entry name" value="VirB9/CagX/TrbG_C_sf"/>
</dbReference>
<dbReference type="Gene3D" id="2.60.40.2500">
    <property type="match status" value="1"/>
</dbReference>
<evidence type="ECO:0000256" key="1">
    <source>
        <dbReference type="ARBA" id="ARBA00006135"/>
    </source>
</evidence>
<dbReference type="EMBL" id="PVHK01000156">
    <property type="protein sequence ID" value="PRH40425.1"/>
    <property type="molecule type" value="Genomic_DNA"/>
</dbReference>
<dbReference type="InterPro" id="IPR033645">
    <property type="entry name" value="VirB9/CagX/TrbG_C"/>
</dbReference>
<feature type="chain" id="PRO_5041438877" evidence="3">
    <location>
        <begin position="25"/>
        <end position="257"/>
    </location>
</feature>